<gene>
    <name evidence="5" type="primary">pheT</name>
</gene>
<protein>
    <submittedName>
        <fullName evidence="5">Phenylalanyl-tRNA synthetase beta subunit</fullName>
    </submittedName>
</protein>
<evidence type="ECO:0000313" key="8">
    <source>
        <dbReference type="EMBL" id="AEW48133.1"/>
    </source>
</evidence>
<dbReference type="EMBL" id="HQ849317">
    <property type="protein sequence ID" value="AEW48132.1"/>
    <property type="molecule type" value="Genomic_DNA"/>
</dbReference>
<evidence type="ECO:0000313" key="4">
    <source>
        <dbReference type="EMBL" id="AEW48129.1"/>
    </source>
</evidence>
<keyword evidence="5" id="KW-0436">Ligase</keyword>
<evidence type="ECO:0000313" key="7">
    <source>
        <dbReference type="EMBL" id="AEW48132.1"/>
    </source>
</evidence>
<organism evidence="5">
    <name type="scientific">Pasteuria penetrans</name>
    <dbReference type="NCBI Taxonomy" id="86005"/>
    <lineage>
        <taxon>Bacteria</taxon>
        <taxon>Bacillati</taxon>
        <taxon>Bacillota</taxon>
        <taxon>Bacilli</taxon>
        <taxon>Bacillales</taxon>
        <taxon>Pasteuriaceae</taxon>
        <taxon>Pasteuria</taxon>
    </lineage>
</organism>
<keyword evidence="5" id="KW-0030">Aminoacyl-tRNA synthetase</keyword>
<dbReference type="AlphaFoldDB" id="G9C4N1"/>
<dbReference type="InterPro" id="IPR005121">
    <property type="entry name" value="Fdx_antiC-bd"/>
</dbReference>
<evidence type="ECO:0000313" key="2">
    <source>
        <dbReference type="EMBL" id="AEW48127.1"/>
    </source>
</evidence>
<proteinExistence type="predicted"/>
<name>G9C4N1_PASPE</name>
<dbReference type="Pfam" id="PF03147">
    <property type="entry name" value="FDX-ACB"/>
    <property type="match status" value="1"/>
</dbReference>
<sequence>RNGLPERVSAAVLDWEMLDAEGWLMQHRQSTFRPWSRFPSVHRDISLVVDKGIPVASVTMAIRTFAGSLLKTVSLFDVFSFSENQQSLAYTLIYQSDEKTLTEGEVQMAYDQLVTSLAMEIGATLRQGQ</sequence>
<feature type="non-terminal residue" evidence="5">
    <location>
        <position position="1"/>
    </location>
</feature>
<dbReference type="Gene3D" id="3.30.70.380">
    <property type="entry name" value="Ferrodoxin-fold anticodon-binding domain"/>
    <property type="match status" value="1"/>
</dbReference>
<feature type="domain" description="FDX-ACB" evidence="1">
    <location>
        <begin position="36"/>
        <end position="126"/>
    </location>
</feature>
<dbReference type="EMBL" id="HQ849318">
    <property type="protein sequence ID" value="AEW48133.1"/>
    <property type="molecule type" value="Genomic_DNA"/>
</dbReference>
<dbReference type="PROSITE" id="PS51447">
    <property type="entry name" value="FDX_ACB"/>
    <property type="match status" value="1"/>
</dbReference>
<dbReference type="EMBL" id="HQ849316">
    <property type="protein sequence ID" value="AEW48131.1"/>
    <property type="molecule type" value="Genomic_DNA"/>
</dbReference>
<dbReference type="EMBL" id="HQ849313">
    <property type="protein sequence ID" value="AEW48128.1"/>
    <property type="molecule type" value="Genomic_DNA"/>
</dbReference>
<evidence type="ECO:0000259" key="1">
    <source>
        <dbReference type="PROSITE" id="PS51447"/>
    </source>
</evidence>
<dbReference type="EMBL" id="HQ849314">
    <property type="protein sequence ID" value="AEW48129.1"/>
    <property type="molecule type" value="Genomic_DNA"/>
</dbReference>
<dbReference type="SMART" id="SM00896">
    <property type="entry name" value="FDX-ACB"/>
    <property type="match status" value="1"/>
</dbReference>
<evidence type="ECO:0000313" key="5">
    <source>
        <dbReference type="EMBL" id="AEW48130.1"/>
    </source>
</evidence>
<dbReference type="EMBL" id="HQ849312">
    <property type="protein sequence ID" value="AEW48127.1"/>
    <property type="molecule type" value="Genomic_DNA"/>
</dbReference>
<dbReference type="SUPFAM" id="SSF54991">
    <property type="entry name" value="Anticodon-binding domain of PheRS"/>
    <property type="match status" value="1"/>
</dbReference>
<accession>G9C4N1</accession>
<evidence type="ECO:0000313" key="6">
    <source>
        <dbReference type="EMBL" id="AEW48131.1"/>
    </source>
</evidence>
<reference evidence="5" key="1">
    <citation type="journal article" date="2011" name="Appl. Environ. Microbiol.">
        <title>Identification of new single nucleotide polymorphism-based markers for inter- and intraspecies discrimination of obligate bacterial parasites (Pasteuria spp.) of invertebrates.</title>
        <authorList>
            <person name="Mauchline T.H."/>
            <person name="Knox R."/>
            <person name="Mohan S."/>
            <person name="Powers S.J."/>
            <person name="Kerry B.R."/>
            <person name="Davies K.G."/>
            <person name="Hirsch P.R."/>
        </authorList>
    </citation>
    <scope>NUCLEOTIDE SEQUENCE</scope>
    <source>
        <strain evidence="3">EL48</strain>
        <strain evidence="2">PP1</strain>
        <strain evidence="8">PP3</strain>
        <strain evidence="4">PPE</strain>
        <strain evidence="6">RES147</strain>
        <strain evidence="5">RES148</strain>
        <strain evidence="7">Thies</strain>
    </source>
</reference>
<dbReference type="InterPro" id="IPR036690">
    <property type="entry name" value="Fdx_antiC-bd_sf"/>
</dbReference>
<dbReference type="EMBL" id="HQ849315">
    <property type="protein sequence ID" value="AEW48130.1"/>
    <property type="molecule type" value="Genomic_DNA"/>
</dbReference>
<evidence type="ECO:0000313" key="3">
    <source>
        <dbReference type="EMBL" id="AEW48128.1"/>
    </source>
</evidence>
<dbReference type="GO" id="GO:0004812">
    <property type="term" value="F:aminoacyl-tRNA ligase activity"/>
    <property type="evidence" value="ECO:0007669"/>
    <property type="project" value="UniProtKB-KW"/>
</dbReference>